<dbReference type="InterPro" id="IPR012337">
    <property type="entry name" value="RNaseH-like_sf"/>
</dbReference>
<feature type="chain" id="PRO_5043394229" evidence="1">
    <location>
        <begin position="30"/>
        <end position="182"/>
    </location>
</feature>
<feature type="signal peptide" evidence="1">
    <location>
        <begin position="1"/>
        <end position="29"/>
    </location>
</feature>
<proteinExistence type="predicted"/>
<feature type="domain" description="RNase H type-1" evidence="2">
    <location>
        <begin position="13"/>
        <end position="128"/>
    </location>
</feature>
<reference evidence="3 4" key="1">
    <citation type="submission" date="2021-06" db="EMBL/GenBank/DDBJ databases">
        <title>Caerostris darwini draft genome.</title>
        <authorList>
            <person name="Kono N."/>
            <person name="Arakawa K."/>
        </authorList>
    </citation>
    <scope>NUCLEOTIDE SEQUENCE [LARGE SCALE GENOMIC DNA]</scope>
</reference>
<dbReference type="InterPro" id="IPR036397">
    <property type="entry name" value="RNaseH_sf"/>
</dbReference>
<evidence type="ECO:0000259" key="2">
    <source>
        <dbReference type="PROSITE" id="PS50879"/>
    </source>
</evidence>
<evidence type="ECO:0000313" key="4">
    <source>
        <dbReference type="Proteomes" id="UP001054837"/>
    </source>
</evidence>
<dbReference type="Proteomes" id="UP001054837">
    <property type="component" value="Unassembled WGS sequence"/>
</dbReference>
<accession>A0AAV4MXZ5</accession>
<organism evidence="3 4">
    <name type="scientific">Caerostris darwini</name>
    <dbReference type="NCBI Taxonomy" id="1538125"/>
    <lineage>
        <taxon>Eukaryota</taxon>
        <taxon>Metazoa</taxon>
        <taxon>Ecdysozoa</taxon>
        <taxon>Arthropoda</taxon>
        <taxon>Chelicerata</taxon>
        <taxon>Arachnida</taxon>
        <taxon>Araneae</taxon>
        <taxon>Araneomorphae</taxon>
        <taxon>Entelegynae</taxon>
        <taxon>Araneoidea</taxon>
        <taxon>Araneidae</taxon>
        <taxon>Caerostris</taxon>
    </lineage>
</organism>
<sequence length="182" mass="20287">MVTAFTQMVLNFLAEWVVLWCVFLDNVVQYSEQKRLSDGASVFMAELKAIEMAILSANFHHYPSVKIISDSRSVLQALANPTNCSAPISLLKSLLGNSTTSCELIWTRAHVGTEGNEIADLHAKEATTREEVDLPLSLSFNHLKKEIAKAIKTDWQRQWSSSSKGRAVHELFPSKGFMETTS</sequence>
<evidence type="ECO:0000313" key="3">
    <source>
        <dbReference type="EMBL" id="GIX77402.1"/>
    </source>
</evidence>
<dbReference type="SUPFAM" id="SSF53098">
    <property type="entry name" value="Ribonuclease H-like"/>
    <property type="match status" value="1"/>
</dbReference>
<evidence type="ECO:0000256" key="1">
    <source>
        <dbReference type="SAM" id="SignalP"/>
    </source>
</evidence>
<dbReference type="Pfam" id="PF00075">
    <property type="entry name" value="RNase_H"/>
    <property type="match status" value="1"/>
</dbReference>
<name>A0AAV4MXZ5_9ARAC</name>
<dbReference type="InterPro" id="IPR002156">
    <property type="entry name" value="RNaseH_domain"/>
</dbReference>
<keyword evidence="4" id="KW-1185">Reference proteome</keyword>
<protein>
    <submittedName>
        <fullName evidence="3">RNase H domain-containing protein</fullName>
    </submittedName>
</protein>
<dbReference type="CDD" id="cd09276">
    <property type="entry name" value="Rnase_HI_RT_non_LTR"/>
    <property type="match status" value="1"/>
</dbReference>
<gene>
    <name evidence="3" type="primary">AVEN_181139_1</name>
    <name evidence="3" type="ORF">CDAR_2621</name>
</gene>
<dbReference type="PROSITE" id="PS50879">
    <property type="entry name" value="RNASE_H_1"/>
    <property type="match status" value="1"/>
</dbReference>
<dbReference type="EMBL" id="BPLQ01001011">
    <property type="protein sequence ID" value="GIX77402.1"/>
    <property type="molecule type" value="Genomic_DNA"/>
</dbReference>
<dbReference type="Gene3D" id="3.30.420.10">
    <property type="entry name" value="Ribonuclease H-like superfamily/Ribonuclease H"/>
    <property type="match status" value="1"/>
</dbReference>
<comment type="caution">
    <text evidence="3">The sequence shown here is derived from an EMBL/GenBank/DDBJ whole genome shotgun (WGS) entry which is preliminary data.</text>
</comment>
<keyword evidence="1" id="KW-0732">Signal</keyword>
<dbReference type="GO" id="GO:0003676">
    <property type="term" value="F:nucleic acid binding"/>
    <property type="evidence" value="ECO:0007669"/>
    <property type="project" value="InterPro"/>
</dbReference>
<dbReference type="AlphaFoldDB" id="A0AAV4MXZ5"/>
<dbReference type="GO" id="GO:0004523">
    <property type="term" value="F:RNA-DNA hybrid ribonuclease activity"/>
    <property type="evidence" value="ECO:0007669"/>
    <property type="project" value="InterPro"/>
</dbReference>